<evidence type="ECO:0000313" key="1">
    <source>
        <dbReference type="EMBL" id="RHN76245.1"/>
    </source>
</evidence>
<sequence>MEIVFRLGRQIIIYDQRHLLNINTTGQKVSGNENSRRARAEFTHDDITSVLVHVSMGG</sequence>
<name>A0A396JIS3_MEDTR</name>
<evidence type="ECO:0000313" key="2">
    <source>
        <dbReference type="Proteomes" id="UP000265566"/>
    </source>
</evidence>
<dbReference type="AntiFam" id="ANF00149">
    <property type="entry name" value="Shadow ORF (opposite cshA)"/>
</dbReference>
<comment type="caution">
    <text evidence="1">The sequence shown here is derived from an EMBL/GenBank/DDBJ whole genome shotgun (WGS) entry which is preliminary data.</text>
</comment>
<dbReference type="AlphaFoldDB" id="A0A396JIS3"/>
<gene>
    <name evidence="1" type="ORF">MtrunA17_Chr2g0329941</name>
</gene>
<dbReference type="EMBL" id="PSQE01000002">
    <property type="protein sequence ID" value="RHN76245.1"/>
    <property type="molecule type" value="Genomic_DNA"/>
</dbReference>
<protein>
    <submittedName>
        <fullName evidence="1">Uncharacterized protein</fullName>
    </submittedName>
</protein>
<proteinExistence type="predicted"/>
<reference evidence="2" key="1">
    <citation type="journal article" date="2018" name="Nat. Plants">
        <title>Whole-genome landscape of Medicago truncatula symbiotic genes.</title>
        <authorList>
            <person name="Pecrix Y."/>
            <person name="Staton S.E."/>
            <person name="Sallet E."/>
            <person name="Lelandais-Briere C."/>
            <person name="Moreau S."/>
            <person name="Carrere S."/>
            <person name="Blein T."/>
            <person name="Jardinaud M.F."/>
            <person name="Latrasse D."/>
            <person name="Zouine M."/>
            <person name="Zahm M."/>
            <person name="Kreplak J."/>
            <person name="Mayjonade B."/>
            <person name="Satge C."/>
            <person name="Perez M."/>
            <person name="Cauet S."/>
            <person name="Marande W."/>
            <person name="Chantry-Darmon C."/>
            <person name="Lopez-Roques C."/>
            <person name="Bouchez O."/>
            <person name="Berard A."/>
            <person name="Debelle F."/>
            <person name="Munos S."/>
            <person name="Bendahmane A."/>
            <person name="Berges H."/>
            <person name="Niebel A."/>
            <person name="Buitink J."/>
            <person name="Frugier F."/>
            <person name="Benhamed M."/>
            <person name="Crespi M."/>
            <person name="Gouzy J."/>
            <person name="Gamas P."/>
        </authorList>
    </citation>
    <scope>NUCLEOTIDE SEQUENCE [LARGE SCALE GENOMIC DNA]</scope>
    <source>
        <strain evidence="2">cv. Jemalong A17</strain>
    </source>
</reference>
<accession>A0A396JIS3</accession>
<dbReference type="Proteomes" id="UP000265566">
    <property type="component" value="Chromosome 2"/>
</dbReference>
<organism evidence="1 2">
    <name type="scientific">Medicago truncatula</name>
    <name type="common">Barrel medic</name>
    <name type="synonym">Medicago tribuloides</name>
    <dbReference type="NCBI Taxonomy" id="3880"/>
    <lineage>
        <taxon>Eukaryota</taxon>
        <taxon>Viridiplantae</taxon>
        <taxon>Streptophyta</taxon>
        <taxon>Embryophyta</taxon>
        <taxon>Tracheophyta</taxon>
        <taxon>Spermatophyta</taxon>
        <taxon>Magnoliopsida</taxon>
        <taxon>eudicotyledons</taxon>
        <taxon>Gunneridae</taxon>
        <taxon>Pentapetalae</taxon>
        <taxon>rosids</taxon>
        <taxon>fabids</taxon>
        <taxon>Fabales</taxon>
        <taxon>Fabaceae</taxon>
        <taxon>Papilionoideae</taxon>
        <taxon>50 kb inversion clade</taxon>
        <taxon>NPAAA clade</taxon>
        <taxon>Hologalegina</taxon>
        <taxon>IRL clade</taxon>
        <taxon>Trifolieae</taxon>
        <taxon>Medicago</taxon>
    </lineage>
</organism>
<dbReference type="Gramene" id="rna12538">
    <property type="protein sequence ID" value="RHN76245.1"/>
    <property type="gene ID" value="gene12538"/>
</dbReference>